<dbReference type="InterPro" id="IPR019076">
    <property type="entry name" value="Spore_lipoprot_YhcN/YlaJ-like"/>
</dbReference>
<name>A0A9X2MQ29_9BACL</name>
<protein>
    <submittedName>
        <fullName evidence="1">YhcN/YlaJ family sporulation lipoprotein</fullName>
    </submittedName>
</protein>
<dbReference type="Proteomes" id="UP001141950">
    <property type="component" value="Unassembled WGS sequence"/>
</dbReference>
<dbReference type="EMBL" id="JANIPJ010000006">
    <property type="protein sequence ID" value="MCR2804345.1"/>
    <property type="molecule type" value="Genomic_DNA"/>
</dbReference>
<keyword evidence="2" id="KW-1185">Reference proteome</keyword>
<proteinExistence type="predicted"/>
<evidence type="ECO:0000313" key="2">
    <source>
        <dbReference type="Proteomes" id="UP001141950"/>
    </source>
</evidence>
<dbReference type="PROSITE" id="PS51257">
    <property type="entry name" value="PROKAR_LIPOPROTEIN"/>
    <property type="match status" value="1"/>
</dbReference>
<keyword evidence="1" id="KW-0449">Lipoprotein</keyword>
<accession>A0A9X2MQ29</accession>
<evidence type="ECO:0000313" key="1">
    <source>
        <dbReference type="EMBL" id="MCR2804345.1"/>
    </source>
</evidence>
<dbReference type="RefSeq" id="WP_257445308.1">
    <property type="nucleotide sequence ID" value="NZ_JANIPJ010000006.1"/>
</dbReference>
<dbReference type="AlphaFoldDB" id="A0A9X2MQ29"/>
<comment type="caution">
    <text evidence="1">The sequence shown here is derived from an EMBL/GenBank/DDBJ whole genome shotgun (WGS) entry which is preliminary data.</text>
</comment>
<reference evidence="1" key="1">
    <citation type="submission" date="2022-08" db="EMBL/GenBank/DDBJ databases">
        <title>The genomic sequence of strain Paenibacillus sp. SCIV0701.</title>
        <authorList>
            <person name="Zhao H."/>
        </authorList>
    </citation>
    <scope>NUCLEOTIDE SEQUENCE</scope>
    <source>
        <strain evidence="1">SCIV0701</strain>
    </source>
</reference>
<sequence>MRKKLAALSAGVLIGTLLSGCSEYQGDIGNKNIRTNNAEYNSFGVIRDKRFADDGKNEQNRVRGSQQNNNNVIGSHRNYRLEMSEEIADRIKEITSVKASYVMLADKKAYVAVSLHDHAPQGETKAMSRTHLGLFGKNGAEDGRRISSMSTGEELLTADMKSQIAEAVKELHPQIANIYISANPEFVGRMNMYMNDNMLGYPVQNYIMEFNAMAERVFPVGAPDSTGDGILKSTSVNRKHRLLD</sequence>
<dbReference type="Pfam" id="PF09580">
    <property type="entry name" value="Spore_YhcN_YlaJ"/>
    <property type="match status" value="2"/>
</dbReference>
<gene>
    <name evidence="1" type="ORF">NQZ67_10670</name>
</gene>
<organism evidence="1 2">
    <name type="scientific">Paenibacillus soyae</name>
    <dbReference type="NCBI Taxonomy" id="2969249"/>
    <lineage>
        <taxon>Bacteria</taxon>
        <taxon>Bacillati</taxon>
        <taxon>Bacillota</taxon>
        <taxon>Bacilli</taxon>
        <taxon>Bacillales</taxon>
        <taxon>Paenibacillaceae</taxon>
        <taxon>Paenibacillus</taxon>
    </lineage>
</organism>